<dbReference type="InParanoid" id="E3NT69"/>
<organism evidence="3">
    <name type="scientific">Caenorhabditis remanei</name>
    <name type="common">Caenorhabditis vulgaris</name>
    <dbReference type="NCBI Taxonomy" id="31234"/>
    <lineage>
        <taxon>Eukaryota</taxon>
        <taxon>Metazoa</taxon>
        <taxon>Ecdysozoa</taxon>
        <taxon>Nematoda</taxon>
        <taxon>Chromadorea</taxon>
        <taxon>Rhabditida</taxon>
        <taxon>Rhabditina</taxon>
        <taxon>Rhabditomorpha</taxon>
        <taxon>Rhabditoidea</taxon>
        <taxon>Rhabditidae</taxon>
        <taxon>Peloderinae</taxon>
        <taxon>Caenorhabditis</taxon>
    </lineage>
</organism>
<feature type="compositionally biased region" description="Basic and acidic residues" evidence="1">
    <location>
        <begin position="15"/>
        <end position="35"/>
    </location>
</feature>
<evidence type="ECO:0000313" key="3">
    <source>
        <dbReference type="Proteomes" id="UP000008281"/>
    </source>
</evidence>
<sequence length="118" mass="13598">MTKFRFPATCGSVAETDRIPISESTSTRENRGEKDPFDEEELRELFTALMREQPMRRIEPSNGKWKLSITETSCDPSFLWDRPEPKGKVSQATSCFVSKDNVNPSKQLHMLQWETRTG</sequence>
<dbReference type="EMBL" id="DS270126">
    <property type="protein sequence ID" value="EFO91674.1"/>
    <property type="molecule type" value="Genomic_DNA"/>
</dbReference>
<dbReference type="Proteomes" id="UP000008281">
    <property type="component" value="Unassembled WGS sequence"/>
</dbReference>
<proteinExistence type="predicted"/>
<name>E3NT69_CAERE</name>
<reference evidence="2" key="1">
    <citation type="submission" date="2007-07" db="EMBL/GenBank/DDBJ databases">
        <title>PCAP assembly of the Caenorhabditis remanei genome.</title>
        <authorList>
            <consortium name="The Caenorhabditis remanei Sequencing Consortium"/>
            <person name="Wilson R.K."/>
        </authorList>
    </citation>
    <scope>NUCLEOTIDE SEQUENCE [LARGE SCALE GENOMIC DNA]</scope>
    <source>
        <strain evidence="2">PB4641</strain>
    </source>
</reference>
<evidence type="ECO:0000256" key="1">
    <source>
        <dbReference type="SAM" id="MobiDB-lite"/>
    </source>
</evidence>
<feature type="region of interest" description="Disordered" evidence="1">
    <location>
        <begin position="15"/>
        <end position="39"/>
    </location>
</feature>
<protein>
    <submittedName>
        <fullName evidence="2">Uncharacterized protein</fullName>
    </submittedName>
</protein>
<dbReference type="AlphaFoldDB" id="E3NT69"/>
<gene>
    <name evidence="2" type="ORF">CRE_31622</name>
</gene>
<evidence type="ECO:0000313" key="2">
    <source>
        <dbReference type="EMBL" id="EFO91674.1"/>
    </source>
</evidence>
<dbReference type="HOGENOM" id="CLU_2075323_0_0_1"/>
<keyword evidence="3" id="KW-1185">Reference proteome</keyword>
<accession>E3NT69</accession>